<dbReference type="SUPFAM" id="SSF89124">
    <property type="entry name" value="Nop domain"/>
    <property type="match status" value="1"/>
</dbReference>
<dbReference type="Gene3D" id="1.10.287.4070">
    <property type="match status" value="1"/>
</dbReference>
<dbReference type="Proteomes" id="UP000565078">
    <property type="component" value="Unassembled WGS sequence"/>
</dbReference>
<feature type="domain" description="Nop" evidence="3">
    <location>
        <begin position="151"/>
        <end position="266"/>
    </location>
</feature>
<feature type="region of interest" description="Disordered" evidence="2">
    <location>
        <begin position="325"/>
        <end position="487"/>
    </location>
</feature>
<feature type="compositionally biased region" description="Basic and acidic residues" evidence="2">
    <location>
        <begin position="387"/>
        <end position="405"/>
    </location>
</feature>
<evidence type="ECO:0000256" key="2">
    <source>
        <dbReference type="SAM" id="MobiDB-lite"/>
    </source>
</evidence>
<evidence type="ECO:0000256" key="1">
    <source>
        <dbReference type="ARBA" id="ARBA00009211"/>
    </source>
</evidence>
<name>A0A7J4J305_9ARCH</name>
<dbReference type="GO" id="GO:0031428">
    <property type="term" value="C:box C/D methylation guide snoRNP complex"/>
    <property type="evidence" value="ECO:0007669"/>
    <property type="project" value="InterPro"/>
</dbReference>
<dbReference type="Gene3D" id="1.10.246.90">
    <property type="entry name" value="Nop domain"/>
    <property type="match status" value="1"/>
</dbReference>
<feature type="compositionally biased region" description="Basic and acidic residues" evidence="2">
    <location>
        <begin position="347"/>
        <end position="377"/>
    </location>
</feature>
<gene>
    <name evidence="4" type="ORF">HA254_03050</name>
</gene>
<dbReference type="AlphaFoldDB" id="A0A7J4J305"/>
<evidence type="ECO:0000259" key="3">
    <source>
        <dbReference type="PROSITE" id="PS51358"/>
    </source>
</evidence>
<evidence type="ECO:0000313" key="4">
    <source>
        <dbReference type="EMBL" id="HIH09626.1"/>
    </source>
</evidence>
<feature type="compositionally biased region" description="Basic and acidic residues" evidence="2">
    <location>
        <begin position="433"/>
        <end position="470"/>
    </location>
</feature>
<feature type="region of interest" description="Disordered" evidence="2">
    <location>
        <begin position="260"/>
        <end position="280"/>
    </location>
</feature>
<comment type="caution">
    <text evidence="4">The sequence shown here is derived from an EMBL/GenBank/DDBJ whole genome shotgun (WGS) entry which is preliminary data.</text>
</comment>
<dbReference type="InterPro" id="IPR036070">
    <property type="entry name" value="Nop_dom_sf"/>
</dbReference>
<dbReference type="PANTHER" id="PTHR10894:SF0">
    <property type="entry name" value="NUCLEOLAR PROTEIN 56"/>
    <property type="match status" value="1"/>
</dbReference>
<proteinExistence type="inferred from homology"/>
<dbReference type="PANTHER" id="PTHR10894">
    <property type="entry name" value="NUCLEOLAR PROTEIN 5 NUCLEOLAR PROTEIN NOP5 NOP58"/>
    <property type="match status" value="1"/>
</dbReference>
<dbReference type="EMBL" id="DUGC01000051">
    <property type="protein sequence ID" value="HIH09626.1"/>
    <property type="molecule type" value="Genomic_DNA"/>
</dbReference>
<sequence length="487" mass="54724">MDRVEEMRRKFIDAAKKKVQEKYEEKDVHIIKSVNILEDLDPIANLLIEQLREWHAVHFPELDEMVADNDHYIKLVNALGKRESFTQAKVKEQIDNDELAAGIFQAAQKSIGSSVSDADMAEMRALALNCMNLRQEREYLSKYLEQTMKREMPNFCAVAGPVIGAKILAKAGSKRRLALLPASTIQVIGAEKALFLHFKKGVSSPKHGYLYQHPLIKAAKQEDKGRLCRTIASKLAIAAKIDYFGGKDQGEQLARGIEGRAKQLHGAEKKPRKETKAPTEKYDAMKARGQEPKLPAMERFEKRGFERKGNRVEGRKNFEGAIRAAKQDFGRRERPAGRDFGSGFGGRRFEGRSERKPFGGRKFEGEGRGFGAREGRRPQFGQGKSFRRNDERRTFSREGGGEGRPRLSPQGGRGKFGARDERPRGRTGFGGENRAREGFGRPYGDRGGRREGGGDRPDKGRKPFGKRDDAAGANRGFGARKWKKGKY</sequence>
<reference evidence="5" key="1">
    <citation type="journal article" date="2020" name="bioRxiv">
        <title>A rank-normalized archaeal taxonomy based on genome phylogeny resolves widespread incomplete and uneven classifications.</title>
        <authorList>
            <person name="Rinke C."/>
            <person name="Chuvochina M."/>
            <person name="Mussig A.J."/>
            <person name="Chaumeil P.-A."/>
            <person name="Waite D.W."/>
            <person name="Whitman W.B."/>
            <person name="Parks D.H."/>
            <person name="Hugenholtz P."/>
        </authorList>
    </citation>
    <scope>NUCLEOTIDE SEQUENCE [LARGE SCALE GENOMIC DNA]</scope>
</reference>
<dbReference type="Pfam" id="PF01798">
    <property type="entry name" value="Nop"/>
    <property type="match status" value="1"/>
</dbReference>
<dbReference type="PROSITE" id="PS51358">
    <property type="entry name" value="NOP"/>
    <property type="match status" value="1"/>
</dbReference>
<dbReference type="InterPro" id="IPR045056">
    <property type="entry name" value="Nop56/Nop58"/>
</dbReference>
<dbReference type="GO" id="GO:0030515">
    <property type="term" value="F:snoRNA binding"/>
    <property type="evidence" value="ECO:0007669"/>
    <property type="project" value="InterPro"/>
</dbReference>
<dbReference type="InterPro" id="IPR012976">
    <property type="entry name" value="NOSIC"/>
</dbReference>
<feature type="compositionally biased region" description="Basic and acidic residues" evidence="2">
    <location>
        <begin position="325"/>
        <end position="337"/>
    </location>
</feature>
<dbReference type="InterPro" id="IPR042239">
    <property type="entry name" value="Nop_C"/>
</dbReference>
<accession>A0A7J4J305</accession>
<comment type="similarity">
    <text evidence="1">Belongs to the NOP5/NOP56 family.</text>
</comment>
<dbReference type="InterPro" id="IPR002687">
    <property type="entry name" value="Nop_dom"/>
</dbReference>
<organism evidence="4 5">
    <name type="scientific">Candidatus Iainarchaeum sp</name>
    <dbReference type="NCBI Taxonomy" id="3101447"/>
    <lineage>
        <taxon>Archaea</taxon>
        <taxon>Candidatus Iainarchaeota</taxon>
        <taxon>Candidatus Iainarchaeia</taxon>
        <taxon>Candidatus Iainarchaeales</taxon>
        <taxon>Candidatus Iainarchaeaceae</taxon>
        <taxon>Candidatus Iainarchaeum</taxon>
    </lineage>
</organism>
<feature type="compositionally biased region" description="Basic residues" evidence="2">
    <location>
        <begin position="478"/>
        <end position="487"/>
    </location>
</feature>
<protein>
    <recommendedName>
        <fullName evidence="3">Nop domain-containing protein</fullName>
    </recommendedName>
</protein>
<dbReference type="SMART" id="SM00931">
    <property type="entry name" value="NOSIC"/>
    <property type="match status" value="1"/>
</dbReference>
<evidence type="ECO:0000313" key="5">
    <source>
        <dbReference type="Proteomes" id="UP000565078"/>
    </source>
</evidence>